<gene>
    <name evidence="2" type="primary">MALRD1_0</name>
    <name evidence="2" type="ORF">GWK47_045795</name>
</gene>
<dbReference type="PROSITE" id="PS50060">
    <property type="entry name" value="MAM_2"/>
    <property type="match status" value="1"/>
</dbReference>
<dbReference type="InterPro" id="IPR013320">
    <property type="entry name" value="ConA-like_dom_sf"/>
</dbReference>
<feature type="domain" description="MAM" evidence="1">
    <location>
        <begin position="25"/>
        <end position="160"/>
    </location>
</feature>
<organism evidence="2 3">
    <name type="scientific">Chionoecetes opilio</name>
    <name type="common">Atlantic snow crab</name>
    <name type="synonym">Cancer opilio</name>
    <dbReference type="NCBI Taxonomy" id="41210"/>
    <lineage>
        <taxon>Eukaryota</taxon>
        <taxon>Metazoa</taxon>
        <taxon>Ecdysozoa</taxon>
        <taxon>Arthropoda</taxon>
        <taxon>Crustacea</taxon>
        <taxon>Multicrustacea</taxon>
        <taxon>Malacostraca</taxon>
        <taxon>Eumalacostraca</taxon>
        <taxon>Eucarida</taxon>
        <taxon>Decapoda</taxon>
        <taxon>Pleocyemata</taxon>
        <taxon>Brachyura</taxon>
        <taxon>Eubrachyura</taxon>
        <taxon>Majoidea</taxon>
        <taxon>Majidae</taxon>
        <taxon>Chionoecetes</taxon>
    </lineage>
</organism>
<reference evidence="2" key="1">
    <citation type="submission" date="2020-07" db="EMBL/GenBank/DDBJ databases">
        <title>The High-quality genome of the commercially important snow crab, Chionoecetes opilio.</title>
        <authorList>
            <person name="Jeong J.-H."/>
            <person name="Ryu S."/>
        </authorList>
    </citation>
    <scope>NUCLEOTIDE SEQUENCE</scope>
    <source>
        <strain evidence="2">MADBK_172401_WGS</strain>
        <tissue evidence="2">Digestive gland</tissue>
    </source>
</reference>
<protein>
    <submittedName>
        <fullName evidence="2">MAM and LDL-receptor class A domain-containing protein 1</fullName>
    </submittedName>
</protein>
<dbReference type="EMBL" id="JACEEZ010010569">
    <property type="protein sequence ID" value="KAG0721749.1"/>
    <property type="molecule type" value="Genomic_DNA"/>
</dbReference>
<comment type="caution">
    <text evidence="2">The sequence shown here is derived from an EMBL/GenBank/DDBJ whole genome shotgun (WGS) entry which is preliminary data.</text>
</comment>
<evidence type="ECO:0000259" key="1">
    <source>
        <dbReference type="PROSITE" id="PS50060"/>
    </source>
</evidence>
<dbReference type="GO" id="GO:0016020">
    <property type="term" value="C:membrane"/>
    <property type="evidence" value="ECO:0007669"/>
    <property type="project" value="InterPro"/>
</dbReference>
<dbReference type="OrthoDB" id="412155at2759"/>
<dbReference type="SUPFAM" id="SSF49899">
    <property type="entry name" value="Concanavalin A-like lectins/glucanases"/>
    <property type="match status" value="1"/>
</dbReference>
<evidence type="ECO:0000313" key="3">
    <source>
        <dbReference type="Proteomes" id="UP000770661"/>
    </source>
</evidence>
<name>A0A8J4YF53_CHIOP</name>
<dbReference type="Gene3D" id="2.60.120.200">
    <property type="match status" value="1"/>
</dbReference>
<accession>A0A8J4YF53</accession>
<dbReference type="Pfam" id="PF00629">
    <property type="entry name" value="MAM"/>
    <property type="match status" value="1"/>
</dbReference>
<dbReference type="AlphaFoldDB" id="A0A8J4YF53"/>
<evidence type="ECO:0000313" key="2">
    <source>
        <dbReference type="EMBL" id="KAG0721749.1"/>
    </source>
</evidence>
<proteinExistence type="predicted"/>
<sequence>MICDNSNDCFDQSDEDPIMCHYYQCRCDFESDLCACWDQDIDSTAKWVVQKASVDAEGSLPSLDHSLATNEGHFLKLDGGNGSVSHLHSAVISGTSRNCSFRMWYQVQGNTPDSIKIYKRYSYYAGGLQLLAEIDNSVLGVWLKVNLELTNATAMDRYQVSRCIFYLLSFRKFVFHAITHLYLKIVRS</sequence>
<keyword evidence="3" id="KW-1185">Reference proteome</keyword>
<dbReference type="Proteomes" id="UP000770661">
    <property type="component" value="Unassembled WGS sequence"/>
</dbReference>
<dbReference type="InterPro" id="IPR000998">
    <property type="entry name" value="MAM_dom"/>
</dbReference>